<evidence type="ECO:0000313" key="2">
    <source>
        <dbReference type="EMBL" id="RKE95185.1"/>
    </source>
</evidence>
<dbReference type="Gene3D" id="3.40.50.12780">
    <property type="entry name" value="N-terminal domain of ligase-like"/>
    <property type="match status" value="1"/>
</dbReference>
<organism evidence="2 3">
    <name type="scientific">Ichthyenterobacterium magnum</name>
    <dbReference type="NCBI Taxonomy" id="1230530"/>
    <lineage>
        <taxon>Bacteria</taxon>
        <taxon>Pseudomonadati</taxon>
        <taxon>Bacteroidota</taxon>
        <taxon>Flavobacteriia</taxon>
        <taxon>Flavobacteriales</taxon>
        <taxon>Flavobacteriaceae</taxon>
        <taxon>Ichthyenterobacterium</taxon>
    </lineage>
</organism>
<dbReference type="OrthoDB" id="8870348at2"/>
<dbReference type="AlphaFoldDB" id="A0A420DLW2"/>
<dbReference type="InterPro" id="IPR045851">
    <property type="entry name" value="AMP-bd_C_sf"/>
</dbReference>
<dbReference type="InterPro" id="IPR042099">
    <property type="entry name" value="ANL_N_sf"/>
</dbReference>
<dbReference type="SUPFAM" id="SSF56801">
    <property type="entry name" value="Acetyl-CoA synthetase-like"/>
    <property type="match status" value="1"/>
</dbReference>
<comment type="caution">
    <text evidence="2">The sequence shown here is derived from an EMBL/GenBank/DDBJ whole genome shotgun (WGS) entry which is preliminary data.</text>
</comment>
<dbReference type="PANTHER" id="PTHR43201:SF32">
    <property type="entry name" value="2-SUCCINYLBENZOATE--COA LIGASE, CHLOROPLASTIC_PEROXISOMAL"/>
    <property type="match status" value="1"/>
</dbReference>
<name>A0A420DLW2_9FLAO</name>
<evidence type="ECO:0000259" key="1">
    <source>
        <dbReference type="Pfam" id="PF00501"/>
    </source>
</evidence>
<dbReference type="Pfam" id="PF00501">
    <property type="entry name" value="AMP-binding"/>
    <property type="match status" value="1"/>
</dbReference>
<keyword evidence="3" id="KW-1185">Reference proteome</keyword>
<dbReference type="GO" id="GO:0006631">
    <property type="term" value="P:fatty acid metabolic process"/>
    <property type="evidence" value="ECO:0007669"/>
    <property type="project" value="TreeGrafter"/>
</dbReference>
<reference evidence="2 3" key="1">
    <citation type="submission" date="2018-09" db="EMBL/GenBank/DDBJ databases">
        <title>Genomic Encyclopedia of Archaeal and Bacterial Type Strains, Phase II (KMG-II): from individual species to whole genera.</title>
        <authorList>
            <person name="Goeker M."/>
        </authorList>
    </citation>
    <scope>NUCLEOTIDE SEQUENCE [LARGE SCALE GENOMIC DNA]</scope>
    <source>
        <strain evidence="2 3">DSM 26283</strain>
    </source>
</reference>
<protein>
    <submittedName>
        <fullName evidence="2">O-succinylbenzoic acid--CoA ligase</fullName>
    </submittedName>
</protein>
<feature type="domain" description="AMP-dependent synthetase/ligase" evidence="1">
    <location>
        <begin position="60"/>
        <end position="200"/>
    </location>
</feature>
<dbReference type="InterPro" id="IPR000873">
    <property type="entry name" value="AMP-dep_synth/lig_dom"/>
</dbReference>
<dbReference type="EMBL" id="RAQJ01000002">
    <property type="protein sequence ID" value="RKE95185.1"/>
    <property type="molecule type" value="Genomic_DNA"/>
</dbReference>
<dbReference type="RefSeq" id="WP_120200511.1">
    <property type="nucleotide sequence ID" value="NZ_RAQJ01000002.1"/>
</dbReference>
<dbReference type="PANTHER" id="PTHR43201">
    <property type="entry name" value="ACYL-COA SYNTHETASE"/>
    <property type="match status" value="1"/>
</dbReference>
<dbReference type="Proteomes" id="UP000284892">
    <property type="component" value="Unassembled WGS sequence"/>
</dbReference>
<proteinExistence type="predicted"/>
<keyword evidence="2" id="KW-0436">Ligase</keyword>
<gene>
    <name evidence="2" type="ORF">BXY80_1370</name>
</gene>
<accession>A0A420DLW2</accession>
<evidence type="ECO:0000313" key="3">
    <source>
        <dbReference type="Proteomes" id="UP000284892"/>
    </source>
</evidence>
<dbReference type="GO" id="GO:0031956">
    <property type="term" value="F:medium-chain fatty acid-CoA ligase activity"/>
    <property type="evidence" value="ECO:0007669"/>
    <property type="project" value="TreeGrafter"/>
</dbReference>
<sequence>MTPTFDKIHLKFKFNSNKYTFKDLKEVAYSFVKEGDEFEKNIGDFFLDWLDDKPYIETKTSGSTGVQKVIRLSKQAMVNSAIATGDYFNLKPGDSALHCLPCNYIAGKMMMVRALILGLEVDVIKPSSAPIFSTKKRYDFSAMVPLQLKNSLKNLQHINTVIVGGASVSHKLIEDLKSLKTTVYETYGMTETVSHIAVRQLNSLKPSQTNYFKTLPDIEISQDARNCLVVNAPKLSDEVVVTNDIVELKSETQFKWLGRFDNVINSGGIKLFPEQIEVKLQNRIRRRFFITSEKDEVLGEKVVLVLEDESNVLDKSYFKDLDKFEIPKKVYSVSKFSETSTGKVQRQKTFLEAKA</sequence>
<dbReference type="Gene3D" id="3.30.300.30">
    <property type="match status" value="1"/>
</dbReference>